<feature type="transmembrane region" description="Helical" evidence="1">
    <location>
        <begin position="34"/>
        <end position="66"/>
    </location>
</feature>
<gene>
    <name evidence="2" type="ORF">KL86APRO_40048</name>
</gene>
<keyword evidence="1" id="KW-0472">Membrane</keyword>
<name>A0A212KMS7_9PROT</name>
<organism evidence="2">
    <name type="scientific">uncultured Alphaproteobacteria bacterium</name>
    <dbReference type="NCBI Taxonomy" id="91750"/>
    <lineage>
        <taxon>Bacteria</taxon>
        <taxon>Pseudomonadati</taxon>
        <taxon>Pseudomonadota</taxon>
        <taxon>Alphaproteobacteria</taxon>
        <taxon>environmental samples</taxon>
    </lineage>
</organism>
<accession>A0A212KMS7</accession>
<evidence type="ECO:0000256" key="1">
    <source>
        <dbReference type="SAM" id="Phobius"/>
    </source>
</evidence>
<keyword evidence="1" id="KW-1133">Transmembrane helix</keyword>
<sequence>MATALAIVLFGIAFGLWRRWLGGWGGHWSKPLKIAVLALFTVAAWWPLPPVSAVVPFGVLCVWFLVKGDNGGNGHPIRRYGPAGLGYLLEPYAARIPAMPWIGVKAGAYTEVGELWLGFVTGAALRWFSSTEAAAAWVDRATAAADEATTALFTLLSTSV</sequence>
<dbReference type="EMBL" id="FLUO01000004">
    <property type="protein sequence ID" value="SBW13026.1"/>
    <property type="molecule type" value="Genomic_DNA"/>
</dbReference>
<proteinExistence type="predicted"/>
<reference evidence="2" key="1">
    <citation type="submission" date="2016-04" db="EMBL/GenBank/DDBJ databases">
        <authorList>
            <person name="Evans L.H."/>
            <person name="Alamgir A."/>
            <person name="Owens N."/>
            <person name="Weber N.D."/>
            <person name="Virtaneva K."/>
            <person name="Barbian K."/>
            <person name="Babar A."/>
            <person name="Rosenke K."/>
        </authorList>
    </citation>
    <scope>NUCLEOTIDE SEQUENCE</scope>
    <source>
        <strain evidence="2">86</strain>
    </source>
</reference>
<evidence type="ECO:0000313" key="2">
    <source>
        <dbReference type="EMBL" id="SBW13026.1"/>
    </source>
</evidence>
<keyword evidence="1" id="KW-0812">Transmembrane</keyword>
<dbReference type="AlphaFoldDB" id="A0A212KMS7"/>
<protein>
    <submittedName>
        <fullName evidence="2">Uncharacterized protein</fullName>
    </submittedName>
</protein>